<comment type="caution">
    <text evidence="1">The sequence shown here is derived from an EMBL/GenBank/DDBJ whole genome shotgun (WGS) entry which is preliminary data.</text>
</comment>
<organism evidence="1 2">
    <name type="scientific">Colocasia esculenta</name>
    <name type="common">Wild taro</name>
    <name type="synonym">Arum esculentum</name>
    <dbReference type="NCBI Taxonomy" id="4460"/>
    <lineage>
        <taxon>Eukaryota</taxon>
        <taxon>Viridiplantae</taxon>
        <taxon>Streptophyta</taxon>
        <taxon>Embryophyta</taxon>
        <taxon>Tracheophyta</taxon>
        <taxon>Spermatophyta</taxon>
        <taxon>Magnoliopsida</taxon>
        <taxon>Liliopsida</taxon>
        <taxon>Araceae</taxon>
        <taxon>Aroideae</taxon>
        <taxon>Colocasieae</taxon>
        <taxon>Colocasia</taxon>
    </lineage>
</organism>
<reference evidence="1" key="1">
    <citation type="submission" date="2017-07" db="EMBL/GenBank/DDBJ databases">
        <title>Taro Niue Genome Assembly and Annotation.</title>
        <authorList>
            <person name="Atibalentja N."/>
            <person name="Keating K."/>
            <person name="Fields C.J."/>
        </authorList>
    </citation>
    <scope>NUCLEOTIDE SEQUENCE</scope>
    <source>
        <strain evidence="1">Niue_2</strain>
        <tissue evidence="1">Leaf</tissue>
    </source>
</reference>
<dbReference type="Proteomes" id="UP000652761">
    <property type="component" value="Unassembled WGS sequence"/>
</dbReference>
<evidence type="ECO:0000313" key="2">
    <source>
        <dbReference type="Proteomes" id="UP000652761"/>
    </source>
</evidence>
<keyword evidence="2" id="KW-1185">Reference proteome</keyword>
<accession>A0A843VFK2</accession>
<protein>
    <submittedName>
        <fullName evidence="1">Uncharacterized protein</fullName>
    </submittedName>
</protein>
<dbReference type="OrthoDB" id="26838at2759"/>
<dbReference type="EMBL" id="NMUH01001313">
    <property type="protein sequence ID" value="MQL91193.1"/>
    <property type="molecule type" value="Genomic_DNA"/>
</dbReference>
<dbReference type="AlphaFoldDB" id="A0A843VFK2"/>
<gene>
    <name evidence="1" type="ORF">Taro_023794</name>
</gene>
<sequence>MQDAVAMYSGIDRRTDLMRQMQPAWDKNLDFHATSRLQILSKRDDLTDDLLREGEILSVLDVPPGKMGRVFIIGPVRQLMTDVSRLVASRQFVRSLTTGCTRAIPFRIHLR</sequence>
<evidence type="ECO:0000313" key="1">
    <source>
        <dbReference type="EMBL" id="MQL91193.1"/>
    </source>
</evidence>
<name>A0A843VFK2_COLES</name>
<proteinExistence type="predicted"/>